<evidence type="ECO:0000313" key="4">
    <source>
        <dbReference type="Proteomes" id="UP000240624"/>
    </source>
</evidence>
<name>A0A1X7A4T4_9RHOB</name>
<reference evidence="2 3" key="1">
    <citation type="submission" date="2017-03" db="EMBL/GenBank/DDBJ databases">
        <authorList>
            <person name="Afonso C.L."/>
            <person name="Miller P.J."/>
            <person name="Scott M.A."/>
            <person name="Spackman E."/>
            <person name="Goraichik I."/>
            <person name="Dimitrov K.M."/>
            <person name="Suarez D.L."/>
            <person name="Swayne D.E."/>
        </authorList>
    </citation>
    <scope>NUCLEOTIDE SEQUENCE [LARGE SCALE GENOMIC DNA]</scope>
    <source>
        <strain evidence="2 3">CECT 8367</strain>
    </source>
</reference>
<gene>
    <name evidence="1" type="ORF">CLV79_12014</name>
    <name evidence="2" type="ORF">LOS8367_03569</name>
</gene>
<protein>
    <submittedName>
        <fullName evidence="1">Uncharacterized protein DUF481</fullName>
    </submittedName>
</protein>
<dbReference type="Pfam" id="PF04338">
    <property type="entry name" value="DUF481"/>
    <property type="match status" value="1"/>
</dbReference>
<dbReference type="Proteomes" id="UP000193495">
    <property type="component" value="Unassembled WGS sequence"/>
</dbReference>
<dbReference type="InterPro" id="IPR007433">
    <property type="entry name" value="DUF481"/>
</dbReference>
<dbReference type="AlphaFoldDB" id="A0A1X7A4T4"/>
<evidence type="ECO:0000313" key="1">
    <source>
        <dbReference type="EMBL" id="PSK80672.1"/>
    </source>
</evidence>
<reference evidence="1 4" key="2">
    <citation type="submission" date="2018-03" db="EMBL/GenBank/DDBJ databases">
        <title>Genomic Encyclopedia of Archaeal and Bacterial Type Strains, Phase II (KMG-II): from individual species to whole genera.</title>
        <authorList>
            <person name="Goeker M."/>
        </authorList>
    </citation>
    <scope>NUCLEOTIDE SEQUENCE [LARGE SCALE GENOMIC DNA]</scope>
    <source>
        <strain evidence="1 4">DSM 29956</strain>
    </source>
</reference>
<organism evidence="2 3">
    <name type="scientific">Limimaricola soesokkakensis</name>
    <dbReference type="NCBI Taxonomy" id="1343159"/>
    <lineage>
        <taxon>Bacteria</taxon>
        <taxon>Pseudomonadati</taxon>
        <taxon>Pseudomonadota</taxon>
        <taxon>Alphaproteobacteria</taxon>
        <taxon>Rhodobacterales</taxon>
        <taxon>Paracoccaceae</taxon>
        <taxon>Limimaricola</taxon>
    </lineage>
</organism>
<dbReference type="RefSeq" id="WP_165761520.1">
    <property type="nucleotide sequence ID" value="NZ_FWFY01000019.1"/>
</dbReference>
<accession>A0A1X7A4T4</accession>
<evidence type="ECO:0000313" key="3">
    <source>
        <dbReference type="Proteomes" id="UP000193495"/>
    </source>
</evidence>
<keyword evidence="4" id="KW-1185">Reference proteome</keyword>
<evidence type="ECO:0000313" key="2">
    <source>
        <dbReference type="EMBL" id="SLN70724.1"/>
    </source>
</evidence>
<sequence>MEYPDFLFSEFSNLVTYDAGVNFRVTDPLSPRFSYRTEYTSDSLPGFDDIDSTIGASLVYGFCVPMFNEWGRVRRMNCRLTRLPEPPVGPEEALPDENRL</sequence>
<dbReference type="EMBL" id="FWFY01000019">
    <property type="protein sequence ID" value="SLN70724.1"/>
    <property type="molecule type" value="Genomic_DNA"/>
</dbReference>
<dbReference type="Proteomes" id="UP000240624">
    <property type="component" value="Unassembled WGS sequence"/>
</dbReference>
<dbReference type="EMBL" id="PYGB01000020">
    <property type="protein sequence ID" value="PSK80672.1"/>
    <property type="molecule type" value="Genomic_DNA"/>
</dbReference>
<proteinExistence type="predicted"/>